<evidence type="ECO:0000256" key="2">
    <source>
        <dbReference type="ARBA" id="ARBA00004664"/>
    </source>
</evidence>
<dbReference type="Pfam" id="PF00697">
    <property type="entry name" value="PRAI"/>
    <property type="match status" value="1"/>
</dbReference>
<dbReference type="Proteomes" id="UP000479132">
    <property type="component" value="Unassembled WGS sequence"/>
</dbReference>
<evidence type="ECO:0000313" key="13">
    <source>
        <dbReference type="Proteomes" id="UP000479132"/>
    </source>
</evidence>
<organism evidence="12 13">
    <name type="scientific">Fodinibius halophilus</name>
    <dbReference type="NCBI Taxonomy" id="1736908"/>
    <lineage>
        <taxon>Bacteria</taxon>
        <taxon>Pseudomonadati</taxon>
        <taxon>Balneolota</taxon>
        <taxon>Balneolia</taxon>
        <taxon>Balneolales</taxon>
        <taxon>Balneolaceae</taxon>
        <taxon>Fodinibius</taxon>
    </lineage>
</organism>
<keyword evidence="8 10" id="KW-0057">Aromatic amino acid biosynthesis</keyword>
<keyword evidence="7 10" id="KW-0822">Tryptophan biosynthesis</keyword>
<evidence type="ECO:0000256" key="1">
    <source>
        <dbReference type="ARBA" id="ARBA00001164"/>
    </source>
</evidence>
<accession>A0A6M1STV0</accession>
<evidence type="ECO:0000256" key="10">
    <source>
        <dbReference type="HAMAP-Rule" id="MF_00135"/>
    </source>
</evidence>
<keyword evidence="13" id="KW-1185">Reference proteome</keyword>
<dbReference type="PANTHER" id="PTHR42894">
    <property type="entry name" value="N-(5'-PHOSPHORIBOSYL)ANTHRANILATE ISOMERASE"/>
    <property type="match status" value="1"/>
</dbReference>
<dbReference type="InterPro" id="IPR001240">
    <property type="entry name" value="PRAI_dom"/>
</dbReference>
<dbReference type="PANTHER" id="PTHR42894:SF1">
    <property type="entry name" value="N-(5'-PHOSPHORIBOSYL)ANTHRANILATE ISOMERASE"/>
    <property type="match status" value="1"/>
</dbReference>
<keyword evidence="9 10" id="KW-0413">Isomerase</keyword>
<evidence type="ECO:0000256" key="3">
    <source>
        <dbReference type="ARBA" id="ARBA00007571"/>
    </source>
</evidence>
<dbReference type="HAMAP" id="MF_00135">
    <property type="entry name" value="PRAI"/>
    <property type="match status" value="1"/>
</dbReference>
<evidence type="ECO:0000256" key="4">
    <source>
        <dbReference type="ARBA" id="ARBA00012572"/>
    </source>
</evidence>
<evidence type="ECO:0000256" key="8">
    <source>
        <dbReference type="ARBA" id="ARBA00023141"/>
    </source>
</evidence>
<comment type="caution">
    <text evidence="12">The sequence shown here is derived from an EMBL/GenBank/DDBJ whole genome shotgun (WGS) entry which is preliminary data.</text>
</comment>
<dbReference type="CDD" id="cd00405">
    <property type="entry name" value="PRAI"/>
    <property type="match status" value="1"/>
</dbReference>
<dbReference type="GO" id="GO:0004640">
    <property type="term" value="F:phosphoribosylanthranilate isomerase activity"/>
    <property type="evidence" value="ECO:0007669"/>
    <property type="project" value="UniProtKB-UniRule"/>
</dbReference>
<protein>
    <recommendedName>
        <fullName evidence="5 10">N-(5'-phosphoribosyl)anthranilate isomerase</fullName>
        <shortName evidence="10">PRAI</shortName>
        <ecNumber evidence="4 10">5.3.1.24</ecNumber>
    </recommendedName>
</protein>
<name>A0A6M1STV0_9BACT</name>
<dbReference type="Gene3D" id="3.20.20.70">
    <property type="entry name" value="Aldolase class I"/>
    <property type="match status" value="1"/>
</dbReference>
<dbReference type="SUPFAM" id="SSF51366">
    <property type="entry name" value="Ribulose-phoshate binding barrel"/>
    <property type="match status" value="1"/>
</dbReference>
<comment type="catalytic activity">
    <reaction evidence="1 10">
        <text>N-(5-phospho-beta-D-ribosyl)anthranilate = 1-(2-carboxyphenylamino)-1-deoxy-D-ribulose 5-phosphate</text>
        <dbReference type="Rhea" id="RHEA:21540"/>
        <dbReference type="ChEBI" id="CHEBI:18277"/>
        <dbReference type="ChEBI" id="CHEBI:58613"/>
        <dbReference type="EC" id="5.3.1.24"/>
    </reaction>
</comment>
<evidence type="ECO:0000259" key="11">
    <source>
        <dbReference type="Pfam" id="PF00697"/>
    </source>
</evidence>
<dbReference type="InterPro" id="IPR011060">
    <property type="entry name" value="RibuloseP-bd_barrel"/>
</dbReference>
<dbReference type="NCBIfam" id="NF002298">
    <property type="entry name" value="PRK01222.1-4"/>
    <property type="match status" value="1"/>
</dbReference>
<dbReference type="UniPathway" id="UPA00035">
    <property type="reaction ID" value="UER00042"/>
</dbReference>
<dbReference type="EC" id="5.3.1.24" evidence="4 10"/>
<comment type="similarity">
    <text evidence="3 10">Belongs to the TrpF family.</text>
</comment>
<dbReference type="InterPro" id="IPR044643">
    <property type="entry name" value="TrpF_fam"/>
</dbReference>
<gene>
    <name evidence="10" type="primary">trpF</name>
    <name evidence="12" type="ORF">G3569_01315</name>
</gene>
<sequence length="224" mass="25067">MFADPEERTKVKICGITSLEDARFVSGALAHYMGFIFYEESPRSISPAEAGAMINWLHGPKCVGVFVNQPLDDVNMIGRQTGIDYVQLHGNENPEYCSMVDKSVIKAIHVEENDTAADLNERISPYLDYVEHLLFDTKIDGKWGGTGQAFDWSVLDEVSKGVPYFLAGGLNTENIREACRQVQPYAVDVSSGLEAEPGVKDFDKVEAFMEEMRDIWDKQEMGEL</sequence>
<proteinExistence type="inferred from homology"/>
<dbReference type="AlphaFoldDB" id="A0A6M1STV0"/>
<comment type="pathway">
    <text evidence="2 10">Amino-acid biosynthesis; L-tryptophan biosynthesis; L-tryptophan from chorismate: step 3/5.</text>
</comment>
<evidence type="ECO:0000256" key="7">
    <source>
        <dbReference type="ARBA" id="ARBA00022822"/>
    </source>
</evidence>
<dbReference type="GO" id="GO:0000162">
    <property type="term" value="P:L-tryptophan biosynthetic process"/>
    <property type="evidence" value="ECO:0007669"/>
    <property type="project" value="UniProtKB-UniRule"/>
</dbReference>
<evidence type="ECO:0000313" key="12">
    <source>
        <dbReference type="EMBL" id="NGP86976.1"/>
    </source>
</evidence>
<dbReference type="FunFam" id="3.20.20.70:FF:000075">
    <property type="entry name" value="Tryptophan biosynthesis protein TRP1"/>
    <property type="match status" value="1"/>
</dbReference>
<reference evidence="12 13" key="1">
    <citation type="submission" date="2020-02" db="EMBL/GenBank/DDBJ databases">
        <title>Aliifodinibius halophilus 2W32, complete genome.</title>
        <authorList>
            <person name="Li Y."/>
            <person name="Wu S."/>
        </authorList>
    </citation>
    <scope>NUCLEOTIDE SEQUENCE [LARGE SCALE GENOMIC DNA]</scope>
    <source>
        <strain evidence="12 13">2W32</strain>
    </source>
</reference>
<evidence type="ECO:0000256" key="5">
    <source>
        <dbReference type="ARBA" id="ARBA00022272"/>
    </source>
</evidence>
<evidence type="ECO:0000256" key="6">
    <source>
        <dbReference type="ARBA" id="ARBA00022605"/>
    </source>
</evidence>
<evidence type="ECO:0000256" key="9">
    <source>
        <dbReference type="ARBA" id="ARBA00023235"/>
    </source>
</evidence>
<dbReference type="RefSeq" id="WP_165265287.1">
    <property type="nucleotide sequence ID" value="NZ_JAALLS010000001.1"/>
</dbReference>
<dbReference type="InterPro" id="IPR013785">
    <property type="entry name" value="Aldolase_TIM"/>
</dbReference>
<feature type="domain" description="N-(5'phosphoribosyl) anthranilate isomerase (PRAI)" evidence="11">
    <location>
        <begin position="11"/>
        <end position="210"/>
    </location>
</feature>
<dbReference type="EMBL" id="JAALLS010000001">
    <property type="protein sequence ID" value="NGP86976.1"/>
    <property type="molecule type" value="Genomic_DNA"/>
</dbReference>
<keyword evidence="6 10" id="KW-0028">Amino-acid biosynthesis</keyword>